<dbReference type="EMBL" id="CP060718">
    <property type="protein sequence ID" value="QNN67812.1"/>
    <property type="molecule type" value="Genomic_DNA"/>
</dbReference>
<dbReference type="RefSeq" id="WP_187538725.1">
    <property type="nucleotide sequence ID" value="NZ_BAABJT010000001.1"/>
</dbReference>
<dbReference type="GO" id="GO:0008233">
    <property type="term" value="F:peptidase activity"/>
    <property type="evidence" value="ECO:0007669"/>
    <property type="project" value="InterPro"/>
</dbReference>
<evidence type="ECO:0000313" key="6">
    <source>
        <dbReference type="EMBL" id="QNN67812.1"/>
    </source>
</evidence>
<evidence type="ECO:0000259" key="5">
    <source>
        <dbReference type="Pfam" id="PF08386"/>
    </source>
</evidence>
<dbReference type="InterPro" id="IPR002410">
    <property type="entry name" value="Peptidase_S33"/>
</dbReference>
<dbReference type="GO" id="GO:0016020">
    <property type="term" value="C:membrane"/>
    <property type="evidence" value="ECO:0007669"/>
    <property type="project" value="TreeGrafter"/>
</dbReference>
<feature type="signal peptide" evidence="3">
    <location>
        <begin position="1"/>
        <end position="20"/>
    </location>
</feature>
<comment type="similarity">
    <text evidence="1">Belongs to the peptidase S33 family.</text>
</comment>
<dbReference type="Pfam" id="PF08386">
    <property type="entry name" value="Abhydrolase_4"/>
    <property type="match status" value="1"/>
</dbReference>
<protein>
    <submittedName>
        <fullName evidence="6">Alpha/beta fold hydrolase</fullName>
    </submittedName>
</protein>
<dbReference type="PRINTS" id="PR00793">
    <property type="entry name" value="PROAMNOPTASE"/>
</dbReference>
<dbReference type="PANTHER" id="PTHR43798">
    <property type="entry name" value="MONOACYLGLYCEROL LIPASE"/>
    <property type="match status" value="1"/>
</dbReference>
<evidence type="ECO:0000259" key="4">
    <source>
        <dbReference type="Pfam" id="PF00561"/>
    </source>
</evidence>
<dbReference type="Gene3D" id="3.40.50.1820">
    <property type="entry name" value="alpha/beta hydrolase"/>
    <property type="match status" value="1"/>
</dbReference>
<accession>A0A7G9SIY7</accession>
<feature type="domain" description="Peptidase S33 tripeptidyl aminopeptidase-like C-terminal" evidence="5">
    <location>
        <begin position="341"/>
        <end position="444"/>
    </location>
</feature>
<evidence type="ECO:0000313" key="7">
    <source>
        <dbReference type="Proteomes" id="UP000515971"/>
    </source>
</evidence>
<dbReference type="InterPro" id="IPR013595">
    <property type="entry name" value="Pept_S33_TAP-like_C"/>
</dbReference>
<dbReference type="InterPro" id="IPR050266">
    <property type="entry name" value="AB_hydrolase_sf"/>
</dbReference>
<evidence type="ECO:0000256" key="2">
    <source>
        <dbReference type="ARBA" id="ARBA00022801"/>
    </source>
</evidence>
<keyword evidence="7" id="KW-1185">Reference proteome</keyword>
<proteinExistence type="inferred from homology"/>
<dbReference type="AlphaFoldDB" id="A0A7G9SIY7"/>
<gene>
    <name evidence="6" type="ORF">H9L13_02460</name>
</gene>
<feature type="chain" id="PRO_5028943065" evidence="3">
    <location>
        <begin position="21"/>
        <end position="456"/>
    </location>
</feature>
<dbReference type="InterPro" id="IPR000073">
    <property type="entry name" value="AB_hydrolase_1"/>
</dbReference>
<keyword evidence="2 6" id="KW-0378">Hydrolase</keyword>
<evidence type="ECO:0000256" key="1">
    <source>
        <dbReference type="ARBA" id="ARBA00010088"/>
    </source>
</evidence>
<dbReference type="Proteomes" id="UP000515971">
    <property type="component" value="Chromosome"/>
</dbReference>
<feature type="domain" description="AB hydrolase-1" evidence="4">
    <location>
        <begin position="81"/>
        <end position="224"/>
    </location>
</feature>
<reference evidence="6 7" key="1">
    <citation type="submission" date="2020-08" db="EMBL/GenBank/DDBJ databases">
        <title>Genome sequence of Sphingomonas lutea KCTC 23642T.</title>
        <authorList>
            <person name="Hyun D.-W."/>
            <person name="Bae J.-W."/>
        </authorList>
    </citation>
    <scope>NUCLEOTIDE SEQUENCE [LARGE SCALE GENOMIC DNA]</scope>
    <source>
        <strain evidence="6 7">KCTC 23642</strain>
    </source>
</reference>
<dbReference type="SUPFAM" id="SSF53474">
    <property type="entry name" value="alpha/beta-Hydrolases"/>
    <property type="match status" value="1"/>
</dbReference>
<dbReference type="GO" id="GO:0006508">
    <property type="term" value="P:proteolysis"/>
    <property type="evidence" value="ECO:0007669"/>
    <property type="project" value="InterPro"/>
</dbReference>
<dbReference type="PANTHER" id="PTHR43798:SF27">
    <property type="entry name" value="HYDROLASE ALPHA_BETA HYDROLASE FOLD FAMILY"/>
    <property type="match status" value="1"/>
</dbReference>
<dbReference type="Pfam" id="PF00561">
    <property type="entry name" value="Abhydrolase_1"/>
    <property type="match status" value="1"/>
</dbReference>
<evidence type="ECO:0000256" key="3">
    <source>
        <dbReference type="SAM" id="SignalP"/>
    </source>
</evidence>
<keyword evidence="3" id="KW-0732">Signal</keyword>
<name>A0A7G9SIY7_9SPHN</name>
<sequence>MMMSVLVLAAALAAPSALPAAPHFETRPCLAPAVPRAVCGTVVVPEDRARPDGRRIALNVIVLKSATPATLPPLFDIEGGPGLPSTRSLGFYAGNGVAKGRDVVLVDQRGTGRSNGLLCPKLQTGPDVPMLPLAAVAECRKSLSAKADLRFYGTRDAVTDLDDVRRALGYRQIDLFGLSYGTTVALRFMHRYPDTVRAAVLMGVAPPDLLPPQHHATAADRTLKAVFADCAADARCRAAFPDLPAELAQARAKARRPGAKLADELLMERLRALTYRPASRVTLPLAIKRAAAGNVAELVATPSENLANLVADGMFLAVTCGESFPLMDYGAAVAAARRTPFGDYRLRRQKAACAGWPVVARDPDHLALPTRTSAAILLVSGELDPVTPSDLADRILPSLRRARHVVVPDGGHIPDGVSGVETCLDPLMIAFLDHADPSRLDVTCIAAMKGPPYAMQ</sequence>
<organism evidence="6 7">
    <name type="scientific">Sphingomonas lutea</name>
    <dbReference type="NCBI Taxonomy" id="1045317"/>
    <lineage>
        <taxon>Bacteria</taxon>
        <taxon>Pseudomonadati</taxon>
        <taxon>Pseudomonadota</taxon>
        <taxon>Alphaproteobacteria</taxon>
        <taxon>Sphingomonadales</taxon>
        <taxon>Sphingomonadaceae</taxon>
        <taxon>Sphingomonas</taxon>
    </lineage>
</organism>
<dbReference type="InterPro" id="IPR029058">
    <property type="entry name" value="AB_hydrolase_fold"/>
</dbReference>
<dbReference type="KEGG" id="slut:H9L13_02460"/>